<name>A0A6G1P7G5_CHAAH</name>
<keyword evidence="2" id="KW-1185">Reference proteome</keyword>
<keyword evidence="1" id="KW-0808">Transferase</keyword>
<proteinExistence type="predicted"/>
<evidence type="ECO:0000313" key="2">
    <source>
        <dbReference type="Proteomes" id="UP000503349"/>
    </source>
</evidence>
<evidence type="ECO:0000313" key="1">
    <source>
        <dbReference type="EMBL" id="KAF3686172.1"/>
    </source>
</evidence>
<gene>
    <name evidence="1" type="ORF">EXN66_Car001844</name>
</gene>
<sequence>MSSSVKEGNSGHYANYVGPYRLEKTLGKGQTAEGSVTVATGGMLSSVAGWRFAHSTFLQPLCSALEAYGWMVVGGHYPSAPAPFCCFEPFYDMRMLTWWTTQMVWALDECLPGRTDGPSVPARANELRRLEAASYVNPPIMWPTQKTRQES</sequence>
<reference evidence="1 2" key="1">
    <citation type="submission" date="2019-02" db="EMBL/GenBank/DDBJ databases">
        <title>Opniocepnalus argus genome.</title>
        <authorList>
            <person name="Zhou C."/>
            <person name="Xiao S."/>
        </authorList>
    </citation>
    <scope>NUCLEOTIDE SEQUENCE [LARGE SCALE GENOMIC DNA]</scope>
    <source>
        <strain evidence="1">OARG1902GOOAL</strain>
        <tissue evidence="1">Muscle</tissue>
    </source>
</reference>
<reference evidence="2" key="2">
    <citation type="submission" date="2019-02" db="EMBL/GenBank/DDBJ databases">
        <title>Opniocepnalus argus Var Kimnra genome.</title>
        <authorList>
            <person name="Zhou C."/>
            <person name="Xiao S."/>
        </authorList>
    </citation>
    <scope>NUCLEOTIDE SEQUENCE [LARGE SCALE GENOMIC DNA]</scope>
</reference>
<keyword evidence="1" id="KW-0418">Kinase</keyword>
<dbReference type="AlphaFoldDB" id="A0A6G1P7G5"/>
<accession>A0A6G1P7G5</accession>
<dbReference type="EMBL" id="CM015713">
    <property type="protein sequence ID" value="KAF3686172.1"/>
    <property type="molecule type" value="Genomic_DNA"/>
</dbReference>
<organism evidence="1 2">
    <name type="scientific">Channa argus</name>
    <name type="common">Northern snakehead</name>
    <name type="synonym">Ophicephalus argus</name>
    <dbReference type="NCBI Taxonomy" id="215402"/>
    <lineage>
        <taxon>Eukaryota</taxon>
        <taxon>Metazoa</taxon>
        <taxon>Chordata</taxon>
        <taxon>Craniata</taxon>
        <taxon>Vertebrata</taxon>
        <taxon>Euteleostomi</taxon>
        <taxon>Actinopterygii</taxon>
        <taxon>Neopterygii</taxon>
        <taxon>Teleostei</taxon>
        <taxon>Neoteleostei</taxon>
        <taxon>Acanthomorphata</taxon>
        <taxon>Anabantaria</taxon>
        <taxon>Anabantiformes</taxon>
        <taxon>Channoidei</taxon>
        <taxon>Channidae</taxon>
        <taxon>Channa</taxon>
    </lineage>
</organism>
<dbReference type="Proteomes" id="UP000503349">
    <property type="component" value="Chromosome 2"/>
</dbReference>
<dbReference type="GO" id="GO:0016301">
    <property type="term" value="F:kinase activity"/>
    <property type="evidence" value="ECO:0007669"/>
    <property type="project" value="UniProtKB-KW"/>
</dbReference>
<protein>
    <submittedName>
        <fullName evidence="1">Serine/threonine-protein kinase BRSK2</fullName>
    </submittedName>
</protein>